<evidence type="ECO:0000259" key="1">
    <source>
        <dbReference type="Pfam" id="PF13391"/>
    </source>
</evidence>
<proteinExistence type="predicted"/>
<evidence type="ECO:0008006" key="5">
    <source>
        <dbReference type="Google" id="ProtNLM"/>
    </source>
</evidence>
<comment type="caution">
    <text evidence="3">The sequence shown here is derived from an EMBL/GenBank/DDBJ whole genome shotgun (WGS) entry which is preliminary data.</text>
</comment>
<keyword evidence="4" id="KW-1185">Reference proteome</keyword>
<feature type="domain" description="DUF7881" evidence="2">
    <location>
        <begin position="9"/>
        <end position="82"/>
    </location>
</feature>
<gene>
    <name evidence="3" type="ORF">GP486_007767</name>
</gene>
<feature type="domain" description="HNH nuclease" evidence="1">
    <location>
        <begin position="116"/>
        <end position="192"/>
    </location>
</feature>
<evidence type="ECO:0000313" key="4">
    <source>
        <dbReference type="Proteomes" id="UP000750711"/>
    </source>
</evidence>
<reference evidence="3" key="1">
    <citation type="submission" date="2021-03" db="EMBL/GenBank/DDBJ databases">
        <title>Comparative genomics and phylogenomic investigation of the class Geoglossomycetes provide insights into ecological specialization and systematics.</title>
        <authorList>
            <person name="Melie T."/>
            <person name="Pirro S."/>
            <person name="Miller A.N."/>
            <person name="Quandt A."/>
        </authorList>
    </citation>
    <scope>NUCLEOTIDE SEQUENCE</scope>
    <source>
        <strain evidence="3">CAQ_001_2017</strain>
    </source>
</reference>
<dbReference type="Pfam" id="PF13391">
    <property type="entry name" value="HNH_2"/>
    <property type="match status" value="1"/>
</dbReference>
<dbReference type="AlphaFoldDB" id="A0A9P8L2D6"/>
<protein>
    <recommendedName>
        <fullName evidence="5">HNH nuclease domain-containing protein</fullName>
    </recommendedName>
</protein>
<dbReference type="InterPro" id="IPR057203">
    <property type="entry name" value="DUF7881"/>
</dbReference>
<accession>A0A9P8L2D6</accession>
<dbReference type="Pfam" id="PF25324">
    <property type="entry name" value="DUF7881"/>
    <property type="match status" value="1"/>
</dbReference>
<evidence type="ECO:0000259" key="2">
    <source>
        <dbReference type="Pfam" id="PF25324"/>
    </source>
</evidence>
<sequence>MPAFNRSDGRDVHVYDAKDPDTVIGGLVLTSGITNANLYSMVEIICFIDGIFFLRDEYDTTIQRDDSSLHPGKYYILTAGTVTPSDEPWLVRTISAGTGTRVAAFRDAVRDRDGRCIITGEVALSGHRGLWAGFEAAHIFPLAYEQHWTNYDYSRWITVPATSGGSINSVQNGVLLRDDIHTLFDSYLISINPDDGYKVVCFQPDGKNIAGKHLDQQFLEDPRRPVDQLLRWHFRQAVLANMKGAGEPVFECDFPPGSDMVGEILSGPRAGEVMEFELFSRLAVGDKPKATGY</sequence>
<dbReference type="InterPro" id="IPR003615">
    <property type="entry name" value="HNH_nuc"/>
</dbReference>
<organism evidence="3 4">
    <name type="scientific">Trichoglossum hirsutum</name>
    <dbReference type="NCBI Taxonomy" id="265104"/>
    <lineage>
        <taxon>Eukaryota</taxon>
        <taxon>Fungi</taxon>
        <taxon>Dikarya</taxon>
        <taxon>Ascomycota</taxon>
        <taxon>Pezizomycotina</taxon>
        <taxon>Geoglossomycetes</taxon>
        <taxon>Geoglossales</taxon>
        <taxon>Geoglossaceae</taxon>
        <taxon>Trichoglossum</taxon>
    </lineage>
</organism>
<name>A0A9P8L2D6_9PEZI</name>
<dbReference type="Proteomes" id="UP000750711">
    <property type="component" value="Unassembled WGS sequence"/>
</dbReference>
<evidence type="ECO:0000313" key="3">
    <source>
        <dbReference type="EMBL" id="KAH0550870.1"/>
    </source>
</evidence>
<dbReference type="EMBL" id="JAGHQM010002404">
    <property type="protein sequence ID" value="KAH0550870.1"/>
    <property type="molecule type" value="Genomic_DNA"/>
</dbReference>